<feature type="domain" description="Glutamine amidotransferase type-2" evidence="1">
    <location>
        <begin position="63"/>
        <end position="169"/>
    </location>
</feature>
<protein>
    <recommendedName>
        <fullName evidence="1">Glutamine amidotransferase type-2 domain-containing protein</fullName>
    </recommendedName>
</protein>
<accession>A0A4S4E989</accession>
<evidence type="ECO:0000313" key="3">
    <source>
        <dbReference type="Proteomes" id="UP000306102"/>
    </source>
</evidence>
<dbReference type="InterPro" id="IPR017932">
    <property type="entry name" value="GATase_2_dom"/>
</dbReference>
<dbReference type="AlphaFoldDB" id="A0A4S4E989"/>
<reference evidence="2 3" key="1">
    <citation type="journal article" date="2018" name="Proc. Natl. Acad. Sci. U.S.A.">
        <title>Draft genome sequence of Camellia sinensis var. sinensis provides insights into the evolution of the tea genome and tea quality.</title>
        <authorList>
            <person name="Wei C."/>
            <person name="Yang H."/>
            <person name="Wang S."/>
            <person name="Zhao J."/>
            <person name="Liu C."/>
            <person name="Gao L."/>
            <person name="Xia E."/>
            <person name="Lu Y."/>
            <person name="Tai Y."/>
            <person name="She G."/>
            <person name="Sun J."/>
            <person name="Cao H."/>
            <person name="Tong W."/>
            <person name="Gao Q."/>
            <person name="Li Y."/>
            <person name="Deng W."/>
            <person name="Jiang X."/>
            <person name="Wang W."/>
            <person name="Chen Q."/>
            <person name="Zhang S."/>
            <person name="Li H."/>
            <person name="Wu J."/>
            <person name="Wang P."/>
            <person name="Li P."/>
            <person name="Shi C."/>
            <person name="Zheng F."/>
            <person name="Jian J."/>
            <person name="Huang B."/>
            <person name="Shan D."/>
            <person name="Shi M."/>
            <person name="Fang C."/>
            <person name="Yue Y."/>
            <person name="Li F."/>
            <person name="Li D."/>
            <person name="Wei S."/>
            <person name="Han B."/>
            <person name="Jiang C."/>
            <person name="Yin Y."/>
            <person name="Xia T."/>
            <person name="Zhang Z."/>
            <person name="Bennetzen J.L."/>
            <person name="Zhao S."/>
            <person name="Wan X."/>
        </authorList>
    </citation>
    <scope>NUCLEOTIDE SEQUENCE [LARGE SCALE GENOMIC DNA]</scope>
    <source>
        <strain evidence="3">cv. Shuchazao</strain>
        <tissue evidence="2">Leaf</tissue>
    </source>
</reference>
<organism evidence="2 3">
    <name type="scientific">Camellia sinensis var. sinensis</name>
    <name type="common">China tea</name>
    <dbReference type="NCBI Taxonomy" id="542762"/>
    <lineage>
        <taxon>Eukaryota</taxon>
        <taxon>Viridiplantae</taxon>
        <taxon>Streptophyta</taxon>
        <taxon>Embryophyta</taxon>
        <taxon>Tracheophyta</taxon>
        <taxon>Spermatophyta</taxon>
        <taxon>Magnoliopsida</taxon>
        <taxon>eudicotyledons</taxon>
        <taxon>Gunneridae</taxon>
        <taxon>Pentapetalae</taxon>
        <taxon>asterids</taxon>
        <taxon>Ericales</taxon>
        <taxon>Theaceae</taxon>
        <taxon>Camellia</taxon>
    </lineage>
</organism>
<sequence>MSFDNSITERNWEVSPVLSDGSLCSSLSKTLYVWDGAGNMVMAATRLRRRGPVAGIDDSGVWCGVEGIYDFFLKGRDGAGNMVMVVTRLRRRGPVAGIDDSGVWCGVEGIYGFFPKRIRQPVVSPSMNKIHLTAPKEPPHLHVNLHQPFFNYGINTGNAMSLDGIDFCG</sequence>
<dbReference type="EMBL" id="SDRB02006724">
    <property type="protein sequence ID" value="THG12214.1"/>
    <property type="molecule type" value="Genomic_DNA"/>
</dbReference>
<name>A0A4S4E989_CAMSN</name>
<gene>
    <name evidence="2" type="ORF">TEA_017338</name>
</gene>
<comment type="caution">
    <text evidence="2">The sequence shown here is derived from an EMBL/GenBank/DDBJ whole genome shotgun (WGS) entry which is preliminary data.</text>
</comment>
<evidence type="ECO:0000313" key="2">
    <source>
        <dbReference type="EMBL" id="THG12214.1"/>
    </source>
</evidence>
<dbReference type="Proteomes" id="UP000306102">
    <property type="component" value="Unassembled WGS sequence"/>
</dbReference>
<keyword evidence="3" id="KW-1185">Reference proteome</keyword>
<proteinExistence type="predicted"/>
<evidence type="ECO:0000259" key="1">
    <source>
        <dbReference type="PROSITE" id="PS51278"/>
    </source>
</evidence>
<dbReference type="PROSITE" id="PS51278">
    <property type="entry name" value="GATASE_TYPE_2"/>
    <property type="match status" value="1"/>
</dbReference>